<evidence type="ECO:0008006" key="9">
    <source>
        <dbReference type="Google" id="ProtNLM"/>
    </source>
</evidence>
<feature type="transmembrane region" description="Helical" evidence="6">
    <location>
        <begin position="110"/>
        <end position="129"/>
    </location>
</feature>
<dbReference type="SUPFAM" id="SSF103473">
    <property type="entry name" value="MFS general substrate transporter"/>
    <property type="match status" value="1"/>
</dbReference>
<dbReference type="RefSeq" id="WP_199466440.1">
    <property type="nucleotide sequence ID" value="NZ_JAEMNX010000001.1"/>
</dbReference>
<dbReference type="GO" id="GO:0022857">
    <property type="term" value="F:transmembrane transporter activity"/>
    <property type="evidence" value="ECO:0007669"/>
    <property type="project" value="InterPro"/>
</dbReference>
<keyword evidence="4 6" id="KW-1133">Transmembrane helix</keyword>
<dbReference type="PANTHER" id="PTHR12778:SF10">
    <property type="entry name" value="MAJOR FACILITATOR SUPERFAMILY DOMAIN-CONTAINING PROTEIN 3"/>
    <property type="match status" value="1"/>
</dbReference>
<comment type="subcellular location">
    <subcellularLocation>
        <location evidence="1">Membrane</location>
        <topology evidence="1">Multi-pass membrane protein</topology>
    </subcellularLocation>
</comment>
<feature type="transmembrane region" description="Helical" evidence="6">
    <location>
        <begin position="292"/>
        <end position="309"/>
    </location>
</feature>
<evidence type="ECO:0000256" key="5">
    <source>
        <dbReference type="ARBA" id="ARBA00023136"/>
    </source>
</evidence>
<gene>
    <name evidence="7" type="ORF">I8J31_01620</name>
</gene>
<evidence type="ECO:0000313" key="7">
    <source>
        <dbReference type="EMBL" id="MBJ7536373.1"/>
    </source>
</evidence>
<dbReference type="EMBL" id="JAEMNX010000001">
    <property type="protein sequence ID" value="MBJ7536373.1"/>
    <property type="molecule type" value="Genomic_DNA"/>
</dbReference>
<keyword evidence="5 6" id="KW-0472">Membrane</keyword>
<dbReference type="PANTHER" id="PTHR12778">
    <property type="entry name" value="SOLUTE CARRIER FAMILY 33 ACETYL-COA TRANSPORTER -RELATED"/>
    <property type="match status" value="1"/>
</dbReference>
<keyword evidence="3 6" id="KW-0812">Transmembrane</keyword>
<evidence type="ECO:0000256" key="3">
    <source>
        <dbReference type="ARBA" id="ARBA00022692"/>
    </source>
</evidence>
<keyword evidence="2" id="KW-0813">Transport</keyword>
<dbReference type="Proteomes" id="UP000628710">
    <property type="component" value="Unassembled WGS sequence"/>
</dbReference>
<feature type="transmembrane region" description="Helical" evidence="6">
    <location>
        <begin position="389"/>
        <end position="407"/>
    </location>
</feature>
<dbReference type="InterPro" id="IPR036259">
    <property type="entry name" value="MFS_trans_sf"/>
</dbReference>
<dbReference type="AlphaFoldDB" id="A0A934JMR1"/>
<comment type="caution">
    <text evidence="7">The sequence shown here is derived from an EMBL/GenBank/DDBJ whole genome shotgun (WGS) entry which is preliminary data.</text>
</comment>
<feature type="transmembrane region" description="Helical" evidence="6">
    <location>
        <begin position="263"/>
        <end position="280"/>
    </location>
</feature>
<evidence type="ECO:0000256" key="4">
    <source>
        <dbReference type="ARBA" id="ARBA00022989"/>
    </source>
</evidence>
<evidence type="ECO:0000313" key="8">
    <source>
        <dbReference type="Proteomes" id="UP000628710"/>
    </source>
</evidence>
<dbReference type="InterPro" id="IPR011701">
    <property type="entry name" value="MFS"/>
</dbReference>
<name>A0A934JMR1_9GAMM</name>
<feature type="transmembrane region" description="Helical" evidence="6">
    <location>
        <begin position="358"/>
        <end position="383"/>
    </location>
</feature>
<dbReference type="GO" id="GO:0016020">
    <property type="term" value="C:membrane"/>
    <property type="evidence" value="ECO:0007669"/>
    <property type="project" value="UniProtKB-SubCell"/>
</dbReference>
<evidence type="ECO:0000256" key="1">
    <source>
        <dbReference type="ARBA" id="ARBA00004141"/>
    </source>
</evidence>
<evidence type="ECO:0000256" key="2">
    <source>
        <dbReference type="ARBA" id="ARBA00022448"/>
    </source>
</evidence>
<dbReference type="InterPro" id="IPR004752">
    <property type="entry name" value="AmpG_permease/AT-1"/>
</dbReference>
<reference evidence="7" key="1">
    <citation type="submission" date="2020-12" db="EMBL/GenBank/DDBJ databases">
        <title>Marinomonas arctica sp. nov., a psychrotolerant bacterium isolated from the Arctic.</title>
        <authorList>
            <person name="Zhang Y."/>
        </authorList>
    </citation>
    <scope>NUCLEOTIDE SEQUENCE</scope>
    <source>
        <strain evidence="7">C1424</strain>
    </source>
</reference>
<feature type="transmembrane region" description="Helical" evidence="6">
    <location>
        <begin position="174"/>
        <end position="204"/>
    </location>
</feature>
<feature type="transmembrane region" description="Helical" evidence="6">
    <location>
        <begin position="321"/>
        <end position="346"/>
    </location>
</feature>
<sequence>MIFNQSVSSDSRLSYQDSALLLVLFFSQGLPMGLAWLGLPPWLRQQGYSVETIGWLGIALLPWAVKFLWSAYIESRCIRYGNGRVLALIQLAASLSFLALAFISGSHATLLIMAVLLANVVCATQDIATDRYAIKKQGTEQSAQVSTLRFVGFTLGMLAGGPVFLILIEPLSWTFFHGICALWMFGIAWLSWRVVTTDVALLSISTRAKVSLRQFLAHQPNRWKVLGVALLFKGATGLSNNMIQTSWVDSGYSLDQVAQLSTLNLVLLGMIGAPIGHYLIRKIRVSASKLILFGGIFQALVIALLGLSIDSENEWKLFGLSLMVILPAALAILDGMVSLTCLSLFMNWSKGAQPGTDFTIFLSAESLGTIAFSIFAGSLAGLLGYSSHFLLSSVLVFCAVFYIFNVVKSIGNGINEA</sequence>
<feature type="transmembrane region" description="Helical" evidence="6">
    <location>
        <begin position="225"/>
        <end position="243"/>
    </location>
</feature>
<proteinExistence type="predicted"/>
<protein>
    <recommendedName>
        <fullName evidence="9">MFS transporter</fullName>
    </recommendedName>
</protein>
<accession>A0A934JMR1</accession>
<organism evidence="7 8">
    <name type="scientific">Marinomonas transparens</name>
    <dbReference type="NCBI Taxonomy" id="2795388"/>
    <lineage>
        <taxon>Bacteria</taxon>
        <taxon>Pseudomonadati</taxon>
        <taxon>Pseudomonadota</taxon>
        <taxon>Gammaproteobacteria</taxon>
        <taxon>Oceanospirillales</taxon>
        <taxon>Oceanospirillaceae</taxon>
        <taxon>Marinomonas</taxon>
    </lineage>
</organism>
<feature type="transmembrane region" description="Helical" evidence="6">
    <location>
        <begin position="85"/>
        <end position="104"/>
    </location>
</feature>
<feature type="transmembrane region" description="Helical" evidence="6">
    <location>
        <begin position="20"/>
        <end position="40"/>
    </location>
</feature>
<feature type="transmembrane region" description="Helical" evidence="6">
    <location>
        <begin position="150"/>
        <end position="168"/>
    </location>
</feature>
<dbReference type="Pfam" id="PF07690">
    <property type="entry name" value="MFS_1"/>
    <property type="match status" value="1"/>
</dbReference>
<dbReference type="Gene3D" id="1.20.1250.20">
    <property type="entry name" value="MFS general substrate transporter like domains"/>
    <property type="match status" value="1"/>
</dbReference>
<feature type="transmembrane region" description="Helical" evidence="6">
    <location>
        <begin position="52"/>
        <end position="73"/>
    </location>
</feature>
<evidence type="ECO:0000256" key="6">
    <source>
        <dbReference type="SAM" id="Phobius"/>
    </source>
</evidence>
<keyword evidence="8" id="KW-1185">Reference proteome</keyword>